<gene>
    <name evidence="1" type="primary">CPLANE1</name>
</gene>
<protein>
    <submittedName>
        <fullName evidence="1">Ciliosis and planar polarity effector complex subunit 1</fullName>
    </submittedName>
</protein>
<name>A0A8C4RJK4_ERPCA</name>
<dbReference type="PANTHER" id="PTHR14492:SF4">
    <property type="entry name" value="CILIOGENESIS AND PLANAR POLARITY EFFECTOR 1"/>
    <property type="match status" value="1"/>
</dbReference>
<evidence type="ECO:0000313" key="1">
    <source>
        <dbReference type="Ensembl" id="ENSECRP00000002995.1"/>
    </source>
</evidence>
<reference evidence="1" key="1">
    <citation type="submission" date="2021-06" db="EMBL/GenBank/DDBJ databases">
        <authorList>
            <consortium name="Wellcome Sanger Institute Data Sharing"/>
        </authorList>
    </citation>
    <scope>NUCLEOTIDE SEQUENCE [LARGE SCALE GENOMIC DNA]</scope>
</reference>
<dbReference type="InterPro" id="IPR036322">
    <property type="entry name" value="WD40_repeat_dom_sf"/>
</dbReference>
<dbReference type="InterPro" id="IPR028236">
    <property type="entry name" value="CPLANE1"/>
</dbReference>
<dbReference type="Ensembl" id="ENSECRT00000003044.1">
    <property type="protein sequence ID" value="ENSECRP00000002995.1"/>
    <property type="gene ID" value="ENSECRG00000002039.1"/>
</dbReference>
<dbReference type="PANTHER" id="PTHR14492">
    <property type="entry name" value="JBTS17"/>
    <property type="match status" value="1"/>
</dbReference>
<organism evidence="1 2">
    <name type="scientific">Erpetoichthys calabaricus</name>
    <name type="common">Rope fish</name>
    <name type="synonym">Calamoichthys calabaricus</name>
    <dbReference type="NCBI Taxonomy" id="27687"/>
    <lineage>
        <taxon>Eukaryota</taxon>
        <taxon>Metazoa</taxon>
        <taxon>Chordata</taxon>
        <taxon>Craniata</taxon>
        <taxon>Vertebrata</taxon>
        <taxon>Euteleostomi</taxon>
        <taxon>Actinopterygii</taxon>
        <taxon>Polypteriformes</taxon>
        <taxon>Polypteridae</taxon>
        <taxon>Erpetoichthys</taxon>
    </lineage>
</organism>
<reference evidence="1" key="3">
    <citation type="submission" date="2025-09" db="UniProtKB">
        <authorList>
            <consortium name="Ensembl"/>
        </authorList>
    </citation>
    <scope>IDENTIFICATION</scope>
</reference>
<dbReference type="Proteomes" id="UP000694620">
    <property type="component" value="Chromosome 5"/>
</dbReference>
<dbReference type="Pfam" id="PF15392">
    <property type="entry name" value="Joubert"/>
    <property type="match status" value="1"/>
</dbReference>
<dbReference type="GO" id="GO:0060271">
    <property type="term" value="P:cilium assembly"/>
    <property type="evidence" value="ECO:0007669"/>
    <property type="project" value="TreeGrafter"/>
</dbReference>
<sequence>MEVKLEVLVSSSIKRKKPCPRFSWLGQEKENVFLLDDKCISEISLVSQRKKKVNPKLNTLLKNVVTLAPSRNGAWLAGLLSSGEVFLWNKDRDCLKTTAAADPCSEALCLIVSGDGKRILLLTSIGLVLLWESNENKDLTTVLGNLATGQWSEISYPENVTLPTRVDKERSVNAAFFKQEAVGDCCICSFLFTSEENLVLTFLTLHWFENPEHHHRVKWTTQKYSLPSLFPPCSPVKSRGALPTAFSGDGQILAIAVNQKDPKASQVLFVSTVNCVTVSSSLKGCGSKNMTVPSKYIRSYWVGDISWTCNDLYLACLLKRGALLFLSRLGDLLTLTTYGCSVEFGPAQYIPLHPLINFRPPQSDLRSVDSEDAFGSELSLKDEMRQRFSVTAHLYLPYLIVSDGYMVTVLRVSNNSSPSAFMNSVLVDTAQQLEKIRQALLAAQVQKSFKYFLKCLFSHKEHTGTAVPQFLQEDTDFNEENSNDDSLPPCDFLPDCGRFEFASMFDTIHATTELTSETSDTATQISVIQKNLLMVWSIGVSMGRMERKRSLLKYTIRCLVHLAHVSQFLDHQLPASLKLKHKMNQNKALKRDAWMYPILQIFKYFLTVLYWDMTHKECLSVTVELVREIVKLFVFPRSGLTSPQALANALFVLKLTSQHLNVIYTAQSQLASNGARLDMFSTPFLQEGIDLEKSINFSVVAPQKVDTQQKPSDRLAAVWKILYQQALRYKSHLYKYVQTSQQGELYLEERWSSCLIAQIQTEMQTAGMSLRIPQKLNTITDNRRTCFLQTRYYLAILYCHLCHYNLRAAQGLCDHLAREVLRRVQLYPDMDECYFAETSWHLGDVNVEALYAVIQSMARFMSAYFTNHPLFVFPPHNVDVLPPLHNKPESTSRIIPLQHSSVASVVREQHLSGVWSVEYALDLLLIGGLLPEAVWLAHTLGDWKMAVSLGLAYKVYCQTTLNLSGYYFDRFKWRELHIPLELQPVQIFNNKLQSLLGQKLESEELVPAGAKKNYSIEDEDVDSLFNSIQEILKAAVMAESDVLSETFNVLLQTAKELSTKLSAIVPHRLYLPAPPLYCPQPALDNMALKAEHMMRQNVSNVLQRVLLLFRAAHCSLPAAQWYIQKLKRCRKVMNKIRLKGSQPPLNCFPESLFKYLNRRKYFKPGGPGRDGQLDPVVVKTISFFRDLCGLCWMFHVREMLSLSCRKYQLARNNTREPQDGVEYDAAVVEHCIEALEWACRLLPFSRFINAEEVTQDVVLSLLGELPPIKKVYTYFYYLIFVQHLSMVDLNVKYNSLFKRLRQLTVKGPDTEDTMPIIIQDLLKLRIKQLKRIARNIGPVELHIWERTEESLGENDTPLYDRFSLGTSLSRSTLTDYGRAQVYSDGDTADSISEQLTFKKKFFFLMQRDLPVDHEGKEKQTDVNKDKADNTPILPLVGSWEFECDDDEYINFLQLFLTYLLERDLINNADPCVPYLTTFSELLRNQELNSFLFDVHSTLKRHQNRKKSSGNVFRAGSCYRLVPETQPFQKGGSSHGETWSTQSRLRPISSITDHTRFSLNRSLYSSGANKSQGLFGLRQQLASNSVDGTSNVSVGQTNLSAGHQSAFISGLSTPGIEQSEKYIYQVVLPKDITPPMDELTPDLQAQFKLTGRLLEWMIRWANRRLLRGSGNGEWQKENRTVIRVKSTAPAILSSLWIMEKRYSAGTLMDKCSQLKSPQELFQNSDVQDGLPHVNNLTSPNSRLLASTKSQYGVKLLMPSSVTQQAPSFIPLEKLLERKSGLQLLKPEPAHQLMSFAGSSVKVPPPWHSVYPPSKPREVWVQSVQTEHPVWSKPFGDGSVPLQLKDKFCDTDSLKRNKEEKAKWADIVTKGTPKYFHLKQYTDSAEQMSSGPSQEADREYRYPTISQLRHHFLDFSSQQLPLLHLRPAQHLPSRQSVFPPIQVATHSTWRIPPASQVTTNIYLPNIQSLQPRLPMGSEVNICFNPMYVCCCSHMQLNFFARSMEDALHLTGLSDVADILGDLLTDSKVAASELGLSETQARKLTRAWSSGTYCLFSTCPQHLFFRYKFFSIESGWSIKSIIKKINKSR</sequence>
<accession>A0A8C4RJK4</accession>
<dbReference type="GO" id="GO:0035869">
    <property type="term" value="C:ciliary transition zone"/>
    <property type="evidence" value="ECO:0007669"/>
    <property type="project" value="TreeGrafter"/>
</dbReference>
<reference evidence="1" key="2">
    <citation type="submission" date="2025-08" db="UniProtKB">
        <authorList>
            <consortium name="Ensembl"/>
        </authorList>
    </citation>
    <scope>IDENTIFICATION</scope>
</reference>
<proteinExistence type="predicted"/>
<keyword evidence="2" id="KW-1185">Reference proteome</keyword>
<dbReference type="GeneTree" id="ENSGT00800000124150"/>
<evidence type="ECO:0000313" key="2">
    <source>
        <dbReference type="Proteomes" id="UP000694620"/>
    </source>
</evidence>
<dbReference type="SUPFAM" id="SSF50978">
    <property type="entry name" value="WD40 repeat-like"/>
    <property type="match status" value="1"/>
</dbReference>